<evidence type="ECO:0000256" key="1">
    <source>
        <dbReference type="ARBA" id="ARBA00004286"/>
    </source>
</evidence>
<protein>
    <recommendedName>
        <fullName evidence="5">VWA domain-containing protein</fullName>
    </recommendedName>
</protein>
<comment type="subcellular location">
    <subcellularLocation>
        <location evidence="1">Chromosome</location>
    </subcellularLocation>
</comment>
<reference evidence="4" key="1">
    <citation type="submission" date="2016-10" db="EMBL/GenBank/DDBJ databases">
        <title>The High Quality Genome of Vibrio alginolyticus K01M1.</title>
        <authorList>
            <person name="Wendling C."/>
            <person name="Chibani C.M."/>
            <person name="Hertel R."/>
            <person name="Sproer C."/>
            <person name="Bunk B."/>
            <person name="Overmann J."/>
            <person name="Roth O."/>
            <person name="Liesegang H."/>
        </authorList>
    </citation>
    <scope>NUCLEOTIDE SEQUENCE</scope>
    <source>
        <strain evidence="4">K05K4</strain>
        <plasmid evidence="4">pL289</plasmid>
    </source>
</reference>
<keyword evidence="4" id="KW-0614">Plasmid</keyword>
<evidence type="ECO:0000256" key="2">
    <source>
        <dbReference type="ARBA" id="ARBA00022454"/>
    </source>
</evidence>
<organism evidence="4">
    <name type="scientific">Vibrio alginolyticus</name>
    <dbReference type="NCBI Taxonomy" id="663"/>
    <lineage>
        <taxon>Bacteria</taxon>
        <taxon>Pseudomonadati</taxon>
        <taxon>Pseudomonadota</taxon>
        <taxon>Gammaproteobacteria</taxon>
        <taxon>Vibrionales</taxon>
        <taxon>Vibrionaceae</taxon>
        <taxon>Vibrio</taxon>
    </lineage>
</organism>
<sequence length="653" mass="72672">MAAIKHPAGKLCSDPLTQQKVARLRDVIINQKKKSGFPVFEEYAFLAKRMPFYAYDHPEFLKICDTAFTDGRAIYFAKDFIEACFSHDVEMKGKGIKSHSALFLALHELKHNFEQDFVRLVNGKIPADILNIGQDIHNNLQIYFNFKIPLHDSSPMFNVYGLTKEELEKYGGLTSDSICLDLYREAVNQLKEQLQQQNQSGQQQQSSSQQSSKSGQQQQNSSQQSSQSGQQQQNSSQQSSQSGQQQQSSSQQSSQSGQQQQNSSQQSSKSGQQQQSSSQQQNQTGNQQQSSPSQQTNDDGTQNPDVQDKPTTVAGELAKQGIDGYSDLADKLRNKGQTEQHVVDPQKVKDAADAAELSDMAKDRLGLRSELDLKQIEAESKATIQQAVMEADKAHSQLSDAEKKETSIGTGKGTYSQKLNLDGDTQMSWETYAREVAYLGGGNKFAYTEDVINDAFFSDPTQYEGIIVPEKRKEGIGICIMDTSGSMNRSFMARGFNETLEAIESGGVEEFLVFPADVDISEYWICDRGNINQVRDQVLALGGGGTDYTIPLKNAHQVAAELDKEVLFTVFFTDLDGHVPAFEYIMTELEVDELPPTIFVTDCSDKARIQTYDKALGEYGVCFEYAKGLEVNLQEIEQELEEVSETGYKLGIY</sequence>
<name>A0A1W6U1F6_VIBAL</name>
<keyword evidence="2" id="KW-0158">Chromosome</keyword>
<dbReference type="GO" id="GO:0000785">
    <property type="term" value="C:chromatin"/>
    <property type="evidence" value="ECO:0007669"/>
    <property type="project" value="TreeGrafter"/>
</dbReference>
<geneLocation type="plasmid" evidence="4">
    <name>pL289</name>
</geneLocation>
<dbReference type="GO" id="GO:0007059">
    <property type="term" value="P:chromosome segregation"/>
    <property type="evidence" value="ECO:0007669"/>
    <property type="project" value="TreeGrafter"/>
</dbReference>
<dbReference type="PANTHER" id="PTHR16431">
    <property type="entry name" value="NEUROGENIC PROTEIN MASTERMIND"/>
    <property type="match status" value="1"/>
</dbReference>
<proteinExistence type="predicted"/>
<feature type="compositionally biased region" description="Low complexity" evidence="3">
    <location>
        <begin position="195"/>
        <end position="297"/>
    </location>
</feature>
<dbReference type="GO" id="GO:0000775">
    <property type="term" value="C:chromosome, centromeric region"/>
    <property type="evidence" value="ECO:0007669"/>
    <property type="project" value="TreeGrafter"/>
</dbReference>
<dbReference type="RefSeq" id="WP_025767558.1">
    <property type="nucleotide sequence ID" value="NZ_CP017893.1"/>
</dbReference>
<dbReference type="AlphaFoldDB" id="A0A1W6U1F6"/>
<evidence type="ECO:0000256" key="3">
    <source>
        <dbReference type="SAM" id="MobiDB-lite"/>
    </source>
</evidence>
<dbReference type="PANTHER" id="PTHR16431:SF1">
    <property type="entry name" value="NEUROGENIC PROTEIN MASTERMIND"/>
    <property type="match status" value="1"/>
</dbReference>
<dbReference type="GO" id="GO:0034080">
    <property type="term" value="P:CENP-A containing chromatin assembly"/>
    <property type="evidence" value="ECO:0007669"/>
    <property type="project" value="TreeGrafter"/>
</dbReference>
<dbReference type="EMBL" id="CP017904">
    <property type="protein sequence ID" value="ARP21904.1"/>
    <property type="molecule type" value="Genomic_DNA"/>
</dbReference>
<evidence type="ECO:0008006" key="5">
    <source>
        <dbReference type="Google" id="ProtNLM"/>
    </source>
</evidence>
<gene>
    <name evidence="4" type="ORF">K05K4_52020</name>
</gene>
<feature type="region of interest" description="Disordered" evidence="3">
    <location>
        <begin position="193"/>
        <end position="309"/>
    </location>
</feature>
<evidence type="ECO:0000313" key="4">
    <source>
        <dbReference type="EMBL" id="ARP21904.1"/>
    </source>
</evidence>
<accession>A0A1W6U1F6</accession>